<dbReference type="InParanoid" id="A0A0C2S8X5"/>
<dbReference type="AlphaFoldDB" id="A0A0C2S8X5"/>
<proteinExistence type="predicted"/>
<name>A0A0C2S8X5_AMAMK</name>
<feature type="non-terminal residue" evidence="1">
    <location>
        <position position="88"/>
    </location>
</feature>
<sequence length="88" mass="10222">MYEVEQLCHDWAYHISKREKKSSYGISILANMYTAYSDRRPSPTHPRAVKSSPGQIFYHCTLSRRFSPSPSPYTFRYILTAIPNTIGF</sequence>
<evidence type="ECO:0000313" key="1">
    <source>
        <dbReference type="EMBL" id="KIL59255.1"/>
    </source>
</evidence>
<gene>
    <name evidence="1" type="ORF">M378DRAFT_169520</name>
</gene>
<evidence type="ECO:0000313" key="2">
    <source>
        <dbReference type="Proteomes" id="UP000054549"/>
    </source>
</evidence>
<dbReference type="HOGENOM" id="CLU_2474872_0_0_1"/>
<organism evidence="1 2">
    <name type="scientific">Amanita muscaria (strain Koide BX008)</name>
    <dbReference type="NCBI Taxonomy" id="946122"/>
    <lineage>
        <taxon>Eukaryota</taxon>
        <taxon>Fungi</taxon>
        <taxon>Dikarya</taxon>
        <taxon>Basidiomycota</taxon>
        <taxon>Agaricomycotina</taxon>
        <taxon>Agaricomycetes</taxon>
        <taxon>Agaricomycetidae</taxon>
        <taxon>Agaricales</taxon>
        <taxon>Pluteineae</taxon>
        <taxon>Amanitaceae</taxon>
        <taxon>Amanita</taxon>
    </lineage>
</organism>
<keyword evidence="2" id="KW-1185">Reference proteome</keyword>
<dbReference type="EMBL" id="KN818319">
    <property type="protein sequence ID" value="KIL59255.1"/>
    <property type="molecule type" value="Genomic_DNA"/>
</dbReference>
<reference evidence="1 2" key="1">
    <citation type="submission" date="2014-04" db="EMBL/GenBank/DDBJ databases">
        <title>Evolutionary Origins and Diversification of the Mycorrhizal Mutualists.</title>
        <authorList>
            <consortium name="DOE Joint Genome Institute"/>
            <consortium name="Mycorrhizal Genomics Consortium"/>
            <person name="Kohler A."/>
            <person name="Kuo A."/>
            <person name="Nagy L.G."/>
            <person name="Floudas D."/>
            <person name="Copeland A."/>
            <person name="Barry K.W."/>
            <person name="Cichocki N."/>
            <person name="Veneault-Fourrey C."/>
            <person name="LaButti K."/>
            <person name="Lindquist E.A."/>
            <person name="Lipzen A."/>
            <person name="Lundell T."/>
            <person name="Morin E."/>
            <person name="Murat C."/>
            <person name="Riley R."/>
            <person name="Ohm R."/>
            <person name="Sun H."/>
            <person name="Tunlid A."/>
            <person name="Henrissat B."/>
            <person name="Grigoriev I.V."/>
            <person name="Hibbett D.S."/>
            <person name="Martin F."/>
        </authorList>
    </citation>
    <scope>NUCLEOTIDE SEQUENCE [LARGE SCALE GENOMIC DNA]</scope>
    <source>
        <strain evidence="1 2">Koide BX008</strain>
    </source>
</reference>
<accession>A0A0C2S8X5</accession>
<dbReference type="Proteomes" id="UP000054549">
    <property type="component" value="Unassembled WGS sequence"/>
</dbReference>
<protein>
    <submittedName>
        <fullName evidence="1">Uncharacterized protein</fullName>
    </submittedName>
</protein>